<keyword evidence="2" id="KW-1185">Reference proteome</keyword>
<organism evidence="1 2">
    <name type="scientific">Aquimarina litoralis</name>
    <dbReference type="NCBI Taxonomy" id="584605"/>
    <lineage>
        <taxon>Bacteria</taxon>
        <taxon>Pseudomonadati</taxon>
        <taxon>Bacteroidota</taxon>
        <taxon>Flavobacteriia</taxon>
        <taxon>Flavobacteriales</taxon>
        <taxon>Flavobacteriaceae</taxon>
        <taxon>Aquimarina</taxon>
    </lineage>
</organism>
<proteinExistence type="predicted"/>
<reference evidence="2" key="1">
    <citation type="journal article" date="2019" name="Int. J. Syst. Evol. Microbiol.">
        <title>The Global Catalogue of Microorganisms (GCM) 10K type strain sequencing project: providing services to taxonomists for standard genome sequencing and annotation.</title>
        <authorList>
            <consortium name="The Broad Institute Genomics Platform"/>
            <consortium name="The Broad Institute Genome Sequencing Center for Infectious Disease"/>
            <person name="Wu L."/>
            <person name="Ma J."/>
        </authorList>
    </citation>
    <scope>NUCLEOTIDE SEQUENCE [LARGE SCALE GENOMIC DNA]</scope>
    <source>
        <strain evidence="2">JCM 15974</strain>
    </source>
</reference>
<dbReference type="EMBL" id="BAAAGE010000001">
    <property type="protein sequence ID" value="GAA0715417.1"/>
    <property type="molecule type" value="Genomic_DNA"/>
</dbReference>
<dbReference type="Proteomes" id="UP001501758">
    <property type="component" value="Unassembled WGS sequence"/>
</dbReference>
<evidence type="ECO:0000313" key="1">
    <source>
        <dbReference type="EMBL" id="GAA0715417.1"/>
    </source>
</evidence>
<accession>A0ABP3TQG4</accession>
<name>A0ABP3TQG4_9FLAO</name>
<dbReference type="InterPro" id="IPR046290">
    <property type="entry name" value="DUF6327"/>
</dbReference>
<protein>
    <recommendedName>
        <fullName evidence="3">Glutaminyl-tRNA synthetase</fullName>
    </recommendedName>
</protein>
<dbReference type="Pfam" id="PF19852">
    <property type="entry name" value="DUF6327"/>
    <property type="match status" value="1"/>
</dbReference>
<sequence>MRKEYTSFSEIQKDLKVLNLQRQICIEEMKVTKDQLKQDLLPNQWVSTILSAVKKYGILYLIRKIFK</sequence>
<comment type="caution">
    <text evidence="1">The sequence shown here is derived from an EMBL/GenBank/DDBJ whole genome shotgun (WGS) entry which is preliminary data.</text>
</comment>
<gene>
    <name evidence="1" type="ORF">GCM10009430_09840</name>
</gene>
<dbReference type="RefSeq" id="WP_299604549.1">
    <property type="nucleotide sequence ID" value="NZ_BAAAGE010000001.1"/>
</dbReference>
<evidence type="ECO:0008006" key="3">
    <source>
        <dbReference type="Google" id="ProtNLM"/>
    </source>
</evidence>
<evidence type="ECO:0000313" key="2">
    <source>
        <dbReference type="Proteomes" id="UP001501758"/>
    </source>
</evidence>